<dbReference type="Proteomes" id="UP000311382">
    <property type="component" value="Unassembled WGS sequence"/>
</dbReference>
<proteinExistence type="predicted"/>
<evidence type="ECO:0000313" key="2">
    <source>
        <dbReference type="EMBL" id="TNY17700.1"/>
    </source>
</evidence>
<evidence type="ECO:0000256" key="1">
    <source>
        <dbReference type="SAM" id="MobiDB-lite"/>
    </source>
</evidence>
<evidence type="ECO:0000313" key="3">
    <source>
        <dbReference type="Proteomes" id="UP000311382"/>
    </source>
</evidence>
<accession>A0A5C5FLR1</accession>
<gene>
    <name evidence="2" type="ORF">DMC30DRAFT_97261</name>
</gene>
<keyword evidence="3" id="KW-1185">Reference proteome</keyword>
<feature type="compositionally biased region" description="Basic and acidic residues" evidence="1">
    <location>
        <begin position="193"/>
        <end position="206"/>
    </location>
</feature>
<comment type="caution">
    <text evidence="2">The sequence shown here is derived from an EMBL/GenBank/DDBJ whole genome shotgun (WGS) entry which is preliminary data.</text>
</comment>
<dbReference type="AlphaFoldDB" id="A0A5C5FLR1"/>
<dbReference type="EMBL" id="SOZI01000182">
    <property type="protein sequence ID" value="TNY17700.1"/>
    <property type="molecule type" value="Genomic_DNA"/>
</dbReference>
<protein>
    <submittedName>
        <fullName evidence="2">Uncharacterized protein</fullName>
    </submittedName>
</protein>
<sequence length="247" mass="27828">MVGMLGKIAQVAQRTAQQHATMPDVTTALPTADALLRQAQVRSQTAAPRGRQFLFLVGAVELLYSVSNSSNQAPRDVKVQESTIVATQYQVLRLLLSGPHFEETITPEQQQRVVDQARNVVFETCEAFHRACWTFLAAYRYAVQHGRHELPLPPTLPDAHALLQRLSRPLYHPQEFDRPLPVRRAPAPVDSPQDPHIHKGGPDRTQHGKHPHAWRPYSLGVSRPQMSDHHARKYYATTAQAWQARVT</sequence>
<feature type="region of interest" description="Disordered" evidence="1">
    <location>
        <begin position="174"/>
        <end position="217"/>
    </location>
</feature>
<organism evidence="2 3">
    <name type="scientific">Rhodotorula diobovata</name>
    <dbReference type="NCBI Taxonomy" id="5288"/>
    <lineage>
        <taxon>Eukaryota</taxon>
        <taxon>Fungi</taxon>
        <taxon>Dikarya</taxon>
        <taxon>Basidiomycota</taxon>
        <taxon>Pucciniomycotina</taxon>
        <taxon>Microbotryomycetes</taxon>
        <taxon>Sporidiobolales</taxon>
        <taxon>Sporidiobolaceae</taxon>
        <taxon>Rhodotorula</taxon>
    </lineage>
</organism>
<name>A0A5C5FLR1_9BASI</name>
<reference evidence="2 3" key="1">
    <citation type="submission" date="2019-03" db="EMBL/GenBank/DDBJ databases">
        <title>Rhodosporidium diobovatum UCD-FST 08-225 genome sequencing, assembly, and annotation.</title>
        <authorList>
            <person name="Fakankun I.U."/>
            <person name="Fristensky B."/>
            <person name="Levin D.B."/>
        </authorList>
    </citation>
    <scope>NUCLEOTIDE SEQUENCE [LARGE SCALE GENOMIC DNA]</scope>
    <source>
        <strain evidence="2 3">UCD-FST 08-225</strain>
    </source>
</reference>
<dbReference type="OrthoDB" id="10632134at2759"/>